<proteinExistence type="predicted"/>
<organism evidence="1 2">
    <name type="scientific">Gimibacter soli</name>
    <dbReference type="NCBI Taxonomy" id="3024400"/>
    <lineage>
        <taxon>Bacteria</taxon>
        <taxon>Pseudomonadati</taxon>
        <taxon>Pseudomonadota</taxon>
        <taxon>Alphaproteobacteria</taxon>
        <taxon>Kordiimonadales</taxon>
        <taxon>Temperatibacteraceae</taxon>
        <taxon>Gimibacter</taxon>
    </lineage>
</organism>
<gene>
    <name evidence="1" type="ORF">PH603_14965</name>
</gene>
<sequence length="271" mass="28817">MSHVEERDQFSSIAKAFVDARHAARGLPAYPGAQPDTLAEAYAIQDIAIGLFGGRVGGWKLGRIHPPQSERLGATRLTGPIFTDRIVKAPSVGKLDMSIFPDGFGAAEAEVLLEIGEAPDPARLHWTLDAAKALVKSVRVGIEIASSPLPTINDLGAAVTASDFGNNNGLVLGPEVPNWQRRDLINMPVSFAINGQVIGEASMATMLDGPFGSVRFLLELMARRGRRIEPGTWVSAGAITGVHNVKPGDEVEAVFDSEFRVGCRITAAKAD</sequence>
<dbReference type="RefSeq" id="WP_289503479.1">
    <property type="nucleotide sequence ID" value="NZ_CP116805.1"/>
</dbReference>
<dbReference type="Proteomes" id="UP001217500">
    <property type="component" value="Chromosome"/>
</dbReference>
<accession>A0AAF0BL84</accession>
<dbReference type="AlphaFoldDB" id="A0AAF0BL84"/>
<protein>
    <submittedName>
        <fullName evidence="1">2-keto-4-pentenoate hydratase</fullName>
    </submittedName>
</protein>
<dbReference type="KEGG" id="gso:PH603_14965"/>
<evidence type="ECO:0000313" key="2">
    <source>
        <dbReference type="Proteomes" id="UP001217500"/>
    </source>
</evidence>
<reference evidence="1" key="1">
    <citation type="submission" date="2023-01" db="EMBL/GenBank/DDBJ databases">
        <title>The genome sequence of Kordiimonadaceae bacterium 6D33.</title>
        <authorList>
            <person name="Liu Y."/>
        </authorList>
    </citation>
    <scope>NUCLEOTIDE SEQUENCE</scope>
    <source>
        <strain evidence="1">6D33</strain>
    </source>
</reference>
<evidence type="ECO:0000313" key="1">
    <source>
        <dbReference type="EMBL" id="WCL53837.1"/>
    </source>
</evidence>
<dbReference type="InterPro" id="IPR050772">
    <property type="entry name" value="Hydratase-Decarb/MhpD_sf"/>
</dbReference>
<dbReference type="PANTHER" id="PTHR30143:SF0">
    <property type="entry name" value="2-KETO-4-PENTENOATE HYDRATASE"/>
    <property type="match status" value="1"/>
</dbReference>
<dbReference type="GO" id="GO:0005737">
    <property type="term" value="C:cytoplasm"/>
    <property type="evidence" value="ECO:0007669"/>
    <property type="project" value="TreeGrafter"/>
</dbReference>
<dbReference type="InterPro" id="IPR036663">
    <property type="entry name" value="Fumarylacetoacetase_C_sf"/>
</dbReference>
<dbReference type="PANTHER" id="PTHR30143">
    <property type="entry name" value="ACID HYDRATASE"/>
    <property type="match status" value="1"/>
</dbReference>
<dbReference type="Gene3D" id="3.90.850.10">
    <property type="entry name" value="Fumarylacetoacetase-like, C-terminal domain"/>
    <property type="match status" value="1"/>
</dbReference>
<dbReference type="EMBL" id="CP116805">
    <property type="protein sequence ID" value="WCL53837.1"/>
    <property type="molecule type" value="Genomic_DNA"/>
</dbReference>
<keyword evidence="2" id="KW-1185">Reference proteome</keyword>
<dbReference type="SUPFAM" id="SSF56529">
    <property type="entry name" value="FAH"/>
    <property type="match status" value="1"/>
</dbReference>
<dbReference type="GO" id="GO:0008684">
    <property type="term" value="F:2-oxopent-4-enoate hydratase activity"/>
    <property type="evidence" value="ECO:0007669"/>
    <property type="project" value="TreeGrafter"/>
</dbReference>
<name>A0AAF0BL84_9PROT</name>